<dbReference type="PANTHER" id="PTHR46696:SF4">
    <property type="entry name" value="BIOTIN BIOSYNTHESIS CYTOCHROME P450"/>
    <property type="match status" value="1"/>
</dbReference>
<evidence type="ECO:0000313" key="4">
    <source>
        <dbReference type="Proteomes" id="UP000031057"/>
    </source>
</evidence>
<proteinExistence type="inferred from homology"/>
<dbReference type="PROSITE" id="PS00086">
    <property type="entry name" value="CYTOCHROME_P450"/>
    <property type="match status" value="1"/>
</dbReference>
<keyword evidence="2" id="KW-0408">Iron</keyword>
<evidence type="ECO:0000313" key="3">
    <source>
        <dbReference type="EMBL" id="KHK89803.1"/>
    </source>
</evidence>
<evidence type="ECO:0000256" key="1">
    <source>
        <dbReference type="ARBA" id="ARBA00010617"/>
    </source>
</evidence>
<dbReference type="Pfam" id="PF00067">
    <property type="entry name" value="p450"/>
    <property type="match status" value="1"/>
</dbReference>
<dbReference type="InterPro" id="IPR001128">
    <property type="entry name" value="Cyt_P450"/>
</dbReference>
<reference evidence="3 4" key="1">
    <citation type="submission" date="2014-10" db="EMBL/GenBank/DDBJ databases">
        <title>Genome sequence of Novosphingobium malaysiense MUSC 273(T).</title>
        <authorList>
            <person name="Lee L.-H."/>
        </authorList>
    </citation>
    <scope>NUCLEOTIDE SEQUENCE [LARGE SCALE GENOMIC DNA]</scope>
    <source>
        <strain evidence="3 4">MUSC 273</strain>
    </source>
</reference>
<comment type="caution">
    <text evidence="3">The sequence shown here is derived from an EMBL/GenBank/DDBJ whole genome shotgun (WGS) entry which is preliminary data.</text>
</comment>
<keyword evidence="2" id="KW-0349">Heme</keyword>
<dbReference type="GO" id="GO:0036199">
    <property type="term" value="F:cholest-4-en-3-one 26-monooxygenase activity"/>
    <property type="evidence" value="ECO:0007669"/>
    <property type="project" value="TreeGrafter"/>
</dbReference>
<dbReference type="PRINTS" id="PR00385">
    <property type="entry name" value="P450"/>
</dbReference>
<dbReference type="Gene3D" id="1.10.630.10">
    <property type="entry name" value="Cytochrome P450"/>
    <property type="match status" value="1"/>
</dbReference>
<name>A0A0B1ZKU7_9SPHN</name>
<keyword evidence="2" id="KW-0479">Metal-binding</keyword>
<dbReference type="InterPro" id="IPR002397">
    <property type="entry name" value="Cyt_P450_B"/>
</dbReference>
<dbReference type="InterPro" id="IPR036396">
    <property type="entry name" value="Cyt_P450_sf"/>
</dbReference>
<gene>
    <name evidence="3" type="ORF">LK12_17920</name>
</gene>
<dbReference type="OrthoDB" id="5522954at2"/>
<keyword evidence="2" id="KW-0560">Oxidoreductase</keyword>
<dbReference type="SUPFAM" id="SSF48264">
    <property type="entry name" value="Cytochrome P450"/>
    <property type="match status" value="1"/>
</dbReference>
<dbReference type="STRING" id="1348853.LK12_17920"/>
<organism evidence="3 4">
    <name type="scientific">Novosphingobium malaysiense</name>
    <dbReference type="NCBI Taxonomy" id="1348853"/>
    <lineage>
        <taxon>Bacteria</taxon>
        <taxon>Pseudomonadati</taxon>
        <taxon>Pseudomonadota</taxon>
        <taxon>Alphaproteobacteria</taxon>
        <taxon>Sphingomonadales</taxon>
        <taxon>Sphingomonadaceae</taxon>
        <taxon>Novosphingobium</taxon>
    </lineage>
</organism>
<keyword evidence="2" id="KW-0503">Monooxygenase</keyword>
<dbReference type="InterPro" id="IPR017972">
    <property type="entry name" value="Cyt_P450_CS"/>
</dbReference>
<dbReference type="EMBL" id="JTDI01000006">
    <property type="protein sequence ID" value="KHK89803.1"/>
    <property type="molecule type" value="Genomic_DNA"/>
</dbReference>
<evidence type="ECO:0000256" key="2">
    <source>
        <dbReference type="RuleBase" id="RU000461"/>
    </source>
</evidence>
<dbReference type="PRINTS" id="PR00359">
    <property type="entry name" value="BP450"/>
</dbReference>
<dbReference type="Proteomes" id="UP000031057">
    <property type="component" value="Unassembled WGS sequence"/>
</dbReference>
<dbReference type="RefSeq" id="WP_039287139.1">
    <property type="nucleotide sequence ID" value="NZ_JTDI01000006.1"/>
</dbReference>
<comment type="similarity">
    <text evidence="1 2">Belongs to the cytochrome P450 family.</text>
</comment>
<dbReference type="AlphaFoldDB" id="A0A0B1ZKU7"/>
<keyword evidence="4" id="KW-1185">Reference proteome</keyword>
<dbReference type="GO" id="GO:0020037">
    <property type="term" value="F:heme binding"/>
    <property type="evidence" value="ECO:0007669"/>
    <property type="project" value="InterPro"/>
</dbReference>
<dbReference type="GO" id="GO:0005506">
    <property type="term" value="F:iron ion binding"/>
    <property type="evidence" value="ECO:0007669"/>
    <property type="project" value="InterPro"/>
</dbReference>
<protein>
    <recommendedName>
        <fullName evidence="5">Cytochrome P450</fullName>
    </recommendedName>
</protein>
<dbReference type="GO" id="GO:0006707">
    <property type="term" value="P:cholesterol catabolic process"/>
    <property type="evidence" value="ECO:0007669"/>
    <property type="project" value="TreeGrafter"/>
</dbReference>
<accession>A0A0B1ZKU7</accession>
<sequence length="417" mass="47723">MNDLAEHQISVSDPEIVKCPYEAYEKLREEAPVYLDPVTQFYVLTRYEDVRKAFSQPNLYLNDDWVQSIQDEVQIARRKHAHERFTKEGWVPGLSIGMLRPERHAPVRAIFNNAFRPAKIKEYEPFIRETAYRFARQFAEKGSGDLIAEFAMPYPLTVIARLVGIPEDDMDRVKEWTAAWIERFGMMLDDQADDRAVGKEIEFQHYTKKIIDRLRAEPDGSILSEIINMPTPDGRYLDDQELFTHIQADLLVAGSETTTNTMSAGVMLLCRNPEINAMVRSDPDKYLRVFIEEVLRLESPVQGLFRVAAEDIELHGVTIPKGALIQLRYGSANRDPEKFGCPAEFDMTRKANAHVAFGGGPHSCAGAPFARAELYWAFKALFDTIDNVELLPDNDFEYLQSVVHRSLKSLNIRFTKK</sequence>
<evidence type="ECO:0008006" key="5">
    <source>
        <dbReference type="Google" id="ProtNLM"/>
    </source>
</evidence>
<dbReference type="PANTHER" id="PTHR46696">
    <property type="entry name" value="P450, PUTATIVE (EUROFUNG)-RELATED"/>
    <property type="match status" value="1"/>
</dbReference>
<dbReference type="GO" id="GO:0008395">
    <property type="term" value="F:steroid hydroxylase activity"/>
    <property type="evidence" value="ECO:0007669"/>
    <property type="project" value="TreeGrafter"/>
</dbReference>